<keyword evidence="2" id="KW-1185">Reference proteome</keyword>
<proteinExistence type="predicted"/>
<evidence type="ECO:0000313" key="1">
    <source>
        <dbReference type="EMBL" id="KAI4858620.1"/>
    </source>
</evidence>
<comment type="caution">
    <text evidence="1">The sequence shown here is derived from an EMBL/GenBank/DDBJ whole genome shotgun (WGS) entry which is preliminary data.</text>
</comment>
<dbReference type="Proteomes" id="UP001497700">
    <property type="component" value="Unassembled WGS sequence"/>
</dbReference>
<accession>A0ACB9YIE2</accession>
<organism evidence="1 2">
    <name type="scientific">Hypoxylon rubiginosum</name>
    <dbReference type="NCBI Taxonomy" id="110542"/>
    <lineage>
        <taxon>Eukaryota</taxon>
        <taxon>Fungi</taxon>
        <taxon>Dikarya</taxon>
        <taxon>Ascomycota</taxon>
        <taxon>Pezizomycotina</taxon>
        <taxon>Sordariomycetes</taxon>
        <taxon>Xylariomycetidae</taxon>
        <taxon>Xylariales</taxon>
        <taxon>Hypoxylaceae</taxon>
        <taxon>Hypoxylon</taxon>
    </lineage>
</organism>
<protein>
    <submittedName>
        <fullName evidence="1">Uncharacterized protein</fullName>
    </submittedName>
</protein>
<sequence length="613" mass="67952">MLVSSMLDVLPAPGNNPVKSFNDLVSIHITEKEIIANLSTLEEPEVELEVNCSKAQEIALRGQNLSRPSIIRLDLPPAVSKNPNKLIEAWNILCTRHYILRASIVKGGSGKDVRFQQEILKQPKYVSVSSLEDFELLRQDPEVACLVMYRPDEIPTAYLYLPYAIVDRTSLGYIWKDFLSHLAGGPLPPRLDFSEYCKRASKRRQEEAKNFWAESLGRTPALIVHSIPLERHQTKQTTELESSCAVSSLSIKRLSNALSVSTDALIYTAFGIMLDRHSQASNGATVFAVEGRDKTVEGHDTVLGFVDQEYPLKFQFDPRQPVAQAIRQMDHSNVQASSNTVVSYDELEHTYEAVTSDFKLTVCEDDTLVPADDQFSVSVTVKLGRSVAIAARHDTAIPAEKMKVLLNHFMTAIVSIVSNPMLAVDKINIIAPDEQSHILEMGKPASQPVHDNVHRLFERQVELTPDAPAVQFEEDAALSYDELNRLANRVARQLPVGRGSFVPVCLKRSINLIVSLVAILKTGAAYVTMDPDTPHERNRFIVDDVGAKFVVVDRSTAGSFQNELVIEDIIETSRLNEDVDMSLGCEPKDPVYVIYTSGSTGKPKGVLHASPTP</sequence>
<evidence type="ECO:0000313" key="2">
    <source>
        <dbReference type="Proteomes" id="UP001497700"/>
    </source>
</evidence>
<reference evidence="1 2" key="1">
    <citation type="journal article" date="2022" name="New Phytol.">
        <title>Ecological generalism drives hyperdiversity of secondary metabolite gene clusters in xylarialean endophytes.</title>
        <authorList>
            <person name="Franco M.E.E."/>
            <person name="Wisecaver J.H."/>
            <person name="Arnold A.E."/>
            <person name="Ju Y.M."/>
            <person name="Slot J.C."/>
            <person name="Ahrendt S."/>
            <person name="Moore L.P."/>
            <person name="Eastman K.E."/>
            <person name="Scott K."/>
            <person name="Konkel Z."/>
            <person name="Mondo S.J."/>
            <person name="Kuo A."/>
            <person name="Hayes R.D."/>
            <person name="Haridas S."/>
            <person name="Andreopoulos B."/>
            <person name="Riley R."/>
            <person name="LaButti K."/>
            <person name="Pangilinan J."/>
            <person name="Lipzen A."/>
            <person name="Amirebrahimi M."/>
            <person name="Yan J."/>
            <person name="Adam C."/>
            <person name="Keymanesh K."/>
            <person name="Ng V."/>
            <person name="Louie K."/>
            <person name="Northen T."/>
            <person name="Drula E."/>
            <person name="Henrissat B."/>
            <person name="Hsieh H.M."/>
            <person name="Youens-Clark K."/>
            <person name="Lutzoni F."/>
            <person name="Miadlikowska J."/>
            <person name="Eastwood D.C."/>
            <person name="Hamelin R.C."/>
            <person name="Grigoriev I.V."/>
            <person name="U'Ren J.M."/>
        </authorList>
    </citation>
    <scope>NUCLEOTIDE SEQUENCE [LARGE SCALE GENOMIC DNA]</scope>
    <source>
        <strain evidence="1 2">CBS 119005</strain>
    </source>
</reference>
<name>A0ACB9YIE2_9PEZI</name>
<gene>
    <name evidence="1" type="ORF">F4820DRAFT_468101</name>
</gene>
<dbReference type="EMBL" id="MU393712">
    <property type="protein sequence ID" value="KAI4858620.1"/>
    <property type="molecule type" value="Genomic_DNA"/>
</dbReference>